<dbReference type="Gene3D" id="2.102.10.10">
    <property type="entry name" value="Rieske [2Fe-2S] iron-sulphur domain"/>
    <property type="match status" value="1"/>
</dbReference>
<proteinExistence type="predicted"/>
<dbReference type="Pfam" id="PF00355">
    <property type="entry name" value="Rieske"/>
    <property type="match status" value="1"/>
</dbReference>
<dbReference type="KEGG" id="cvt:B843_12855"/>
<dbReference type="SUPFAM" id="SSF50022">
    <property type="entry name" value="ISP domain"/>
    <property type="match status" value="1"/>
</dbReference>
<protein>
    <submittedName>
        <fullName evidence="8">Iron-sulfur protein</fullName>
    </submittedName>
</protein>
<dbReference type="EMBL" id="CP004353">
    <property type="protein sequence ID" value="AHI23947.1"/>
    <property type="molecule type" value="Genomic_DNA"/>
</dbReference>
<name>W5Y408_9CORY</name>
<keyword evidence="1" id="KW-0001">2Fe-2S</keyword>
<feature type="signal peptide" evidence="6">
    <location>
        <begin position="1"/>
        <end position="29"/>
    </location>
</feature>
<evidence type="ECO:0000256" key="3">
    <source>
        <dbReference type="ARBA" id="ARBA00023004"/>
    </source>
</evidence>
<dbReference type="GO" id="GO:0004497">
    <property type="term" value="F:monooxygenase activity"/>
    <property type="evidence" value="ECO:0007669"/>
    <property type="project" value="UniProtKB-ARBA"/>
</dbReference>
<evidence type="ECO:0000313" key="9">
    <source>
        <dbReference type="Proteomes" id="UP000019222"/>
    </source>
</evidence>
<keyword evidence="4" id="KW-0411">Iron-sulfur</keyword>
<evidence type="ECO:0000256" key="4">
    <source>
        <dbReference type="ARBA" id="ARBA00023014"/>
    </source>
</evidence>
<dbReference type="GO" id="GO:0051537">
    <property type="term" value="F:2 iron, 2 sulfur cluster binding"/>
    <property type="evidence" value="ECO:0007669"/>
    <property type="project" value="UniProtKB-KW"/>
</dbReference>
<dbReference type="GO" id="GO:0046872">
    <property type="term" value="F:metal ion binding"/>
    <property type="evidence" value="ECO:0007669"/>
    <property type="project" value="UniProtKB-KW"/>
</dbReference>
<dbReference type="GO" id="GO:0016705">
    <property type="term" value="F:oxidoreductase activity, acting on paired donors, with incorporation or reduction of molecular oxygen"/>
    <property type="evidence" value="ECO:0007669"/>
    <property type="project" value="UniProtKB-ARBA"/>
</dbReference>
<dbReference type="CDD" id="cd03467">
    <property type="entry name" value="Rieske"/>
    <property type="match status" value="1"/>
</dbReference>
<keyword evidence="9" id="KW-1185">Reference proteome</keyword>
<feature type="chain" id="PRO_5039294497" evidence="6">
    <location>
        <begin position="30"/>
        <end position="128"/>
    </location>
</feature>
<dbReference type="InterPro" id="IPR017941">
    <property type="entry name" value="Rieske_2Fe-2S"/>
</dbReference>
<gene>
    <name evidence="8" type="ORF">B843_12855</name>
</gene>
<reference evidence="8 9" key="1">
    <citation type="submission" date="2013-02" db="EMBL/GenBank/DDBJ databases">
        <title>The complete genome sequence of Corynebacterium vitaeruminis DSM 20294.</title>
        <authorList>
            <person name="Ruckert C."/>
            <person name="Albersmeier A."/>
            <person name="Kalinowski J."/>
        </authorList>
    </citation>
    <scope>NUCLEOTIDE SEQUENCE [LARGE SCALE GENOMIC DNA]</scope>
    <source>
        <strain evidence="9">ATCC 10234</strain>
    </source>
</reference>
<evidence type="ECO:0000256" key="1">
    <source>
        <dbReference type="ARBA" id="ARBA00022714"/>
    </source>
</evidence>
<dbReference type="PROSITE" id="PS51296">
    <property type="entry name" value="RIESKE"/>
    <property type="match status" value="1"/>
</dbReference>
<accession>W5Y408</accession>
<evidence type="ECO:0000313" key="8">
    <source>
        <dbReference type="EMBL" id="AHI23947.1"/>
    </source>
</evidence>
<feature type="region of interest" description="Disordered" evidence="5">
    <location>
        <begin position="101"/>
        <end position="128"/>
    </location>
</feature>
<dbReference type="HOGENOM" id="CLU_055690_1_4_11"/>
<keyword evidence="3" id="KW-0408">Iron</keyword>
<keyword evidence="2" id="KW-0479">Metal-binding</keyword>
<organism evidence="8 9">
    <name type="scientific">Corynebacterium vitaeruminis DSM 20294</name>
    <dbReference type="NCBI Taxonomy" id="1224164"/>
    <lineage>
        <taxon>Bacteria</taxon>
        <taxon>Bacillati</taxon>
        <taxon>Actinomycetota</taxon>
        <taxon>Actinomycetes</taxon>
        <taxon>Mycobacteriales</taxon>
        <taxon>Corynebacteriaceae</taxon>
        <taxon>Corynebacterium</taxon>
    </lineage>
</organism>
<feature type="domain" description="Rieske" evidence="7">
    <location>
        <begin position="37"/>
        <end position="127"/>
    </location>
</feature>
<evidence type="ECO:0000256" key="2">
    <source>
        <dbReference type="ARBA" id="ARBA00022723"/>
    </source>
</evidence>
<dbReference type="InterPro" id="IPR036922">
    <property type="entry name" value="Rieske_2Fe-2S_sf"/>
</dbReference>
<dbReference type="Proteomes" id="UP000019222">
    <property type="component" value="Chromosome"/>
</dbReference>
<evidence type="ECO:0000259" key="7">
    <source>
        <dbReference type="PROSITE" id="PS51296"/>
    </source>
</evidence>
<evidence type="ECO:0000256" key="5">
    <source>
        <dbReference type="SAM" id="MobiDB-lite"/>
    </source>
</evidence>
<dbReference type="InterPro" id="IPR006311">
    <property type="entry name" value="TAT_signal"/>
</dbReference>
<dbReference type="PROSITE" id="PS51318">
    <property type="entry name" value="TAT"/>
    <property type="match status" value="1"/>
</dbReference>
<dbReference type="PATRIC" id="fig|1224164.3.peg.2595"/>
<dbReference type="eggNOG" id="COG2146">
    <property type="taxonomic scope" value="Bacteria"/>
</dbReference>
<dbReference type="AlphaFoldDB" id="W5Y408"/>
<keyword evidence="6" id="KW-0732">Signal</keyword>
<sequence length="128" mass="13205">MTQNTQPFQCSRRMFLVGTATTFAGALLAACGSAKEVNSVAVKDVPVGSAVIVGKYIVAQPTEGEYKAYSTTCPHAGAPITEVNGDIVRCTQHGSEFSIKDGSVVQGPARDPLKSATAKVDGDSVALS</sequence>
<dbReference type="STRING" id="1224164.B843_12855"/>
<evidence type="ECO:0000256" key="6">
    <source>
        <dbReference type="SAM" id="SignalP"/>
    </source>
</evidence>